<dbReference type="eggNOG" id="ENOG502Z9ZK">
    <property type="taxonomic scope" value="Bacteria"/>
</dbReference>
<protein>
    <submittedName>
        <fullName evidence="2">Uncharacterized protein</fullName>
    </submittedName>
</protein>
<reference evidence="2 3" key="1">
    <citation type="submission" date="2013-09" db="EMBL/GenBank/DDBJ databases">
        <authorList>
            <person name="Zeng Z."/>
            <person name="Chen C."/>
        </authorList>
    </citation>
    <scope>NUCLEOTIDE SEQUENCE [LARGE SCALE GENOMIC DNA]</scope>
    <source>
        <strain evidence="2 3">WB 4.1-42</strain>
    </source>
</reference>
<name>A0A0A2MRW9_9FLAO</name>
<feature type="signal peptide" evidence="1">
    <location>
        <begin position="1"/>
        <end position="19"/>
    </location>
</feature>
<dbReference type="EMBL" id="JRLY01000002">
    <property type="protein sequence ID" value="KGO94163.1"/>
    <property type="molecule type" value="Genomic_DNA"/>
</dbReference>
<organism evidence="2 3">
    <name type="scientific">Flavobacterium subsaxonicum WB 4.1-42 = DSM 21790</name>
    <dbReference type="NCBI Taxonomy" id="1121898"/>
    <lineage>
        <taxon>Bacteria</taxon>
        <taxon>Pseudomonadati</taxon>
        <taxon>Bacteroidota</taxon>
        <taxon>Flavobacteriia</taxon>
        <taxon>Flavobacteriales</taxon>
        <taxon>Flavobacteriaceae</taxon>
        <taxon>Flavobacterium</taxon>
    </lineage>
</organism>
<comment type="caution">
    <text evidence="2">The sequence shown here is derived from an EMBL/GenBank/DDBJ whole genome shotgun (WGS) entry which is preliminary data.</text>
</comment>
<evidence type="ECO:0000313" key="3">
    <source>
        <dbReference type="Proteomes" id="UP000030111"/>
    </source>
</evidence>
<keyword evidence="1" id="KW-0732">Signal</keyword>
<feature type="chain" id="PRO_5001991867" evidence="1">
    <location>
        <begin position="20"/>
        <end position="266"/>
    </location>
</feature>
<dbReference type="Proteomes" id="UP000030111">
    <property type="component" value="Unassembled WGS sequence"/>
</dbReference>
<dbReference type="STRING" id="1121898.GCA_000422725_01695"/>
<dbReference type="AlphaFoldDB" id="A0A0A2MRW9"/>
<sequence>MKQLLFLLLLISNLLPAKAQELTLPVKLLSNAKSGPERYVGIDAFGWEYTILENEFRKQKDGRTLKCKNVALGEIYRVDLQNPLQIVLFYRKFNTVVLLDNQLNETSSYNFSTLPEQELIVEAAGLASQNRLWLYDVTTQQIGLYDTARGTFRTLTPPFNDGIKYYQSDYNYFYWIDVTGKCFAVNLFGSVSFLGNVPAFDAVQLVSPTEVLLSKGNVLYLYNLAVQSSKRIEIVEKTFRSFYYSAQILSIFTDTEIIQYKITLSK</sequence>
<dbReference type="RefSeq" id="WP_026990554.1">
    <property type="nucleotide sequence ID" value="NZ_AUGP01000017.1"/>
</dbReference>
<evidence type="ECO:0000313" key="2">
    <source>
        <dbReference type="EMBL" id="KGO94163.1"/>
    </source>
</evidence>
<keyword evidence="3" id="KW-1185">Reference proteome</keyword>
<dbReference type="OrthoDB" id="1143207at2"/>
<evidence type="ECO:0000256" key="1">
    <source>
        <dbReference type="SAM" id="SignalP"/>
    </source>
</evidence>
<gene>
    <name evidence="2" type="ORF">Q766_04325</name>
</gene>
<proteinExistence type="predicted"/>
<accession>A0A0A2MRW9</accession>